<name>A0A6F9DYB7_9ASCI</name>
<comment type="pathway">
    <text evidence="2">Protein modification; protein ubiquitination.</text>
</comment>
<feature type="domain" description="RING-type" evidence="10">
    <location>
        <begin position="37"/>
        <end position="77"/>
    </location>
</feature>
<evidence type="ECO:0000256" key="2">
    <source>
        <dbReference type="ARBA" id="ARBA00004906"/>
    </source>
</evidence>
<evidence type="ECO:0000259" key="10">
    <source>
        <dbReference type="PROSITE" id="PS50089"/>
    </source>
</evidence>
<dbReference type="GO" id="GO:0061630">
    <property type="term" value="F:ubiquitin protein ligase activity"/>
    <property type="evidence" value="ECO:0007669"/>
    <property type="project" value="UniProtKB-EC"/>
</dbReference>
<dbReference type="PROSITE" id="PS50089">
    <property type="entry name" value="ZF_RING_2"/>
    <property type="match status" value="1"/>
</dbReference>
<comment type="catalytic activity">
    <reaction evidence="1">
        <text>S-ubiquitinyl-[E2 ubiquitin-conjugating enzyme]-L-cysteine + [acceptor protein]-L-lysine = [E2 ubiquitin-conjugating enzyme]-L-cysteine + N(6)-ubiquitinyl-[acceptor protein]-L-lysine.</text>
        <dbReference type="EC" id="2.3.2.27"/>
    </reaction>
</comment>
<evidence type="ECO:0000256" key="4">
    <source>
        <dbReference type="ARBA" id="ARBA00022723"/>
    </source>
</evidence>
<dbReference type="PROSITE" id="PS00028">
    <property type="entry name" value="ZINC_FINGER_C2H2_1"/>
    <property type="match status" value="1"/>
</dbReference>
<feature type="region of interest" description="Disordered" evidence="9">
    <location>
        <begin position="641"/>
        <end position="705"/>
    </location>
</feature>
<evidence type="ECO:0000313" key="11">
    <source>
        <dbReference type="EMBL" id="CAB3268013.1"/>
    </source>
</evidence>
<dbReference type="AlphaFoldDB" id="A0A6F9DYB7"/>
<keyword evidence="6" id="KW-0862">Zinc</keyword>
<dbReference type="InterPro" id="IPR003903">
    <property type="entry name" value="UIM_dom"/>
</dbReference>
<comment type="similarity">
    <text evidence="7">Belongs to the ZNF598/HEL2 family.</text>
</comment>
<dbReference type="Pfam" id="PF23230">
    <property type="entry name" value="zf-C2H2_13"/>
    <property type="match status" value="1"/>
</dbReference>
<dbReference type="GO" id="GO:0008270">
    <property type="term" value="F:zinc ion binding"/>
    <property type="evidence" value="ECO:0007669"/>
    <property type="project" value="UniProtKB-KW"/>
</dbReference>
<feature type="compositionally biased region" description="Polar residues" evidence="9">
    <location>
        <begin position="390"/>
        <end position="405"/>
    </location>
</feature>
<gene>
    <name evidence="11" type="primary">Znf598</name>
</gene>
<protein>
    <recommendedName>
        <fullName evidence="3">RING-type E3 ubiquitin transferase</fullName>
        <ecNumber evidence="3">2.3.2.27</ecNumber>
    </recommendedName>
</protein>
<keyword evidence="4" id="KW-0479">Metal-binding</keyword>
<dbReference type="Pfam" id="PF25447">
    <property type="entry name" value="RING_ZNF598"/>
    <property type="match status" value="1"/>
</dbReference>
<dbReference type="SUPFAM" id="SSF57850">
    <property type="entry name" value="RING/U-box"/>
    <property type="match status" value="1"/>
</dbReference>
<feature type="compositionally biased region" description="Basic and acidic residues" evidence="9">
    <location>
        <begin position="302"/>
        <end position="318"/>
    </location>
</feature>
<dbReference type="InterPro" id="IPR013087">
    <property type="entry name" value="Znf_C2H2_type"/>
</dbReference>
<feature type="region of interest" description="Disordered" evidence="9">
    <location>
        <begin position="436"/>
        <end position="567"/>
    </location>
</feature>
<dbReference type="PANTHER" id="PTHR22938:SF0">
    <property type="entry name" value="E3 UBIQUITIN-PROTEIN LIGASE ZNF598"/>
    <property type="match status" value="1"/>
</dbReference>
<proteinExistence type="evidence at transcript level"/>
<feature type="region of interest" description="Disordered" evidence="9">
    <location>
        <begin position="735"/>
        <end position="782"/>
    </location>
</feature>
<keyword evidence="5 8" id="KW-0863">Zinc-finger</keyword>
<dbReference type="InterPro" id="IPR041888">
    <property type="entry name" value="RING-HC_ZNF598/HEL2"/>
</dbReference>
<accession>A0A6F9DYB7</accession>
<dbReference type="PROSITE" id="PS50330">
    <property type="entry name" value="UIM"/>
    <property type="match status" value="1"/>
</dbReference>
<evidence type="ECO:0000256" key="7">
    <source>
        <dbReference type="ARBA" id="ARBA00035113"/>
    </source>
</evidence>
<feature type="compositionally biased region" description="Polar residues" evidence="9">
    <location>
        <begin position="761"/>
        <end position="782"/>
    </location>
</feature>
<dbReference type="SMART" id="SM00355">
    <property type="entry name" value="ZnF_C2H2"/>
    <property type="match status" value="4"/>
</dbReference>
<organism evidence="11">
    <name type="scientific">Phallusia mammillata</name>
    <dbReference type="NCBI Taxonomy" id="59560"/>
    <lineage>
        <taxon>Eukaryota</taxon>
        <taxon>Metazoa</taxon>
        <taxon>Chordata</taxon>
        <taxon>Tunicata</taxon>
        <taxon>Ascidiacea</taxon>
        <taxon>Phlebobranchia</taxon>
        <taxon>Ascidiidae</taxon>
        <taxon>Phallusia</taxon>
    </lineage>
</organism>
<dbReference type="InterPro" id="IPR001841">
    <property type="entry name" value="Znf_RING"/>
</dbReference>
<feature type="region of interest" description="Disordered" evidence="9">
    <location>
        <begin position="1"/>
        <end position="33"/>
    </location>
</feature>
<dbReference type="Gene3D" id="3.30.40.10">
    <property type="entry name" value="Zinc/RING finger domain, C3HC4 (zinc finger)"/>
    <property type="match status" value="1"/>
</dbReference>
<dbReference type="EMBL" id="LR792151">
    <property type="protein sequence ID" value="CAB3268013.1"/>
    <property type="molecule type" value="mRNA"/>
</dbReference>
<dbReference type="GO" id="GO:0016567">
    <property type="term" value="P:protein ubiquitination"/>
    <property type="evidence" value="ECO:0007669"/>
    <property type="project" value="TreeGrafter"/>
</dbReference>
<evidence type="ECO:0000256" key="8">
    <source>
        <dbReference type="PROSITE-ProRule" id="PRU00175"/>
    </source>
</evidence>
<dbReference type="InterPro" id="IPR013083">
    <property type="entry name" value="Znf_RING/FYVE/PHD"/>
</dbReference>
<sequence>MAEHKHVMSGIKKQKVKTPAQKPRRTRLSESDGDGSCLVCAQHFETSAVGFCDHYICIKCSMKMRILCEEKFCPVCRKDLLKVIFTREKKSFQELNKLKLIKESRHNVNYFFDRQDIIGEYNGILEHRCPLCKDRPPDRNFDQTRAHLRKEHVLFYCDICLKHYKNFTNEYKVYNRKDLATHKRVGDADDTSHRGHPLCEFCEERYLDDDQLFRHLRKQHYYCHICDQADINEFYGSYELLFDHFKKDHFVCELDDCRRQEFTNVFVSDLDLKAHKAAVHNKNKSKQQQKLDRQIDLGFQYPKREPRSSRGRGNDRPRGQSSRGQRYRSEHANAFEREDDLQKAIALSMKEAEKEEVKSQEGNMENKEDEDAKIFDTSSDFPSLSKILDATSSDQPETSSQTTPGTLLKWTKAPNVKKPGLTEEEFPSLDVIPVQSYPAQIQPKPKPNGKTTTKTEKWSKGHNLAKPGITDEDFPSLGNNKSDSGVAPWVSNNSTKTKKQTRSQNSGNAMEKPGKMTASDFLKTGTSSTKSEGKGKKQFHSPRPEADNEEDFPQLDPGNSVQVGRGANKHVESFSSFSSEINSHIKLISNSQLEAQGNKNSYKQKNPVHIDLENDFPMLGLGKPISVPPGFEKKVPLNLGGAKQLGSGDVKPQMFAENDYPSLPTSSKPVSVPPGFGPKSQPKKKNVQPTKSKNNKGFLVDNNDFPGLPKKTKAFSLPAKPVSGTTLSVGKVIEPGISKPSHKETFQSQTPTKQTKKQKGFATQNVDQDFPSLFSSNPAPFQPIFSEQTQLKQSRNTETFQEEPVIPNGTKLNLANVFDFPSL</sequence>
<dbReference type="GO" id="GO:0043022">
    <property type="term" value="F:ribosome binding"/>
    <property type="evidence" value="ECO:0007669"/>
    <property type="project" value="TreeGrafter"/>
</dbReference>
<dbReference type="PANTHER" id="PTHR22938">
    <property type="entry name" value="ZINC FINGER PROTEIN 598"/>
    <property type="match status" value="1"/>
</dbReference>
<feature type="region of interest" description="Disordered" evidence="9">
    <location>
        <begin position="279"/>
        <end position="339"/>
    </location>
</feature>
<evidence type="ECO:0000256" key="6">
    <source>
        <dbReference type="ARBA" id="ARBA00022833"/>
    </source>
</evidence>
<evidence type="ECO:0000256" key="9">
    <source>
        <dbReference type="SAM" id="MobiDB-lite"/>
    </source>
</evidence>
<feature type="compositionally biased region" description="Basic and acidic residues" evidence="9">
    <location>
        <begin position="351"/>
        <end position="374"/>
    </location>
</feature>
<dbReference type="InterPro" id="IPR044288">
    <property type="entry name" value="ZNF598/HEL2"/>
</dbReference>
<feature type="compositionally biased region" description="Basic residues" evidence="9">
    <location>
        <begin position="12"/>
        <end position="26"/>
    </location>
</feature>
<evidence type="ECO:0000256" key="5">
    <source>
        <dbReference type="ARBA" id="ARBA00022771"/>
    </source>
</evidence>
<dbReference type="CDD" id="cd16615">
    <property type="entry name" value="RING-HC_ZNF598"/>
    <property type="match status" value="1"/>
</dbReference>
<evidence type="ECO:0000256" key="3">
    <source>
        <dbReference type="ARBA" id="ARBA00012483"/>
    </source>
</evidence>
<dbReference type="EC" id="2.3.2.27" evidence="3"/>
<evidence type="ECO:0000256" key="1">
    <source>
        <dbReference type="ARBA" id="ARBA00000900"/>
    </source>
</evidence>
<dbReference type="GO" id="GO:0072344">
    <property type="term" value="P:rescue of stalled ribosome"/>
    <property type="evidence" value="ECO:0007669"/>
    <property type="project" value="InterPro"/>
</dbReference>
<reference evidence="11" key="1">
    <citation type="submission" date="2020-04" db="EMBL/GenBank/DDBJ databases">
        <authorList>
            <person name="Neveu A P."/>
        </authorList>
    </citation>
    <scope>NUCLEOTIDE SEQUENCE</scope>
    <source>
        <tissue evidence="11">Whole embryo</tissue>
    </source>
</reference>
<dbReference type="InterPro" id="IPR056437">
    <property type="entry name" value="Znf-C2H2_ZNF598/HEL2"/>
</dbReference>
<feature type="region of interest" description="Disordered" evidence="9">
    <location>
        <begin position="351"/>
        <end position="411"/>
    </location>
</feature>
<feature type="compositionally biased region" description="Basic and acidic residues" evidence="9">
    <location>
        <begin position="327"/>
        <end position="339"/>
    </location>
</feature>